<evidence type="ECO:0008006" key="5">
    <source>
        <dbReference type="Google" id="ProtNLM"/>
    </source>
</evidence>
<dbReference type="AlphaFoldDB" id="A0A9J6HBP9"/>
<evidence type="ECO:0000259" key="2">
    <source>
        <dbReference type="Pfam" id="PF21788"/>
    </source>
</evidence>
<feature type="domain" description="Transposable element P transposase-like RNase H" evidence="1">
    <location>
        <begin position="5"/>
        <end position="138"/>
    </location>
</feature>
<feature type="domain" description="Transposable element P transposase-like GTP-binding insertion" evidence="2">
    <location>
        <begin position="171"/>
        <end position="261"/>
    </location>
</feature>
<proteinExistence type="predicted"/>
<organism evidence="3 4">
    <name type="scientific">Haemaphysalis longicornis</name>
    <name type="common">Bush tick</name>
    <dbReference type="NCBI Taxonomy" id="44386"/>
    <lineage>
        <taxon>Eukaryota</taxon>
        <taxon>Metazoa</taxon>
        <taxon>Ecdysozoa</taxon>
        <taxon>Arthropoda</taxon>
        <taxon>Chelicerata</taxon>
        <taxon>Arachnida</taxon>
        <taxon>Acari</taxon>
        <taxon>Parasitiformes</taxon>
        <taxon>Ixodida</taxon>
        <taxon>Ixodoidea</taxon>
        <taxon>Ixodidae</taxon>
        <taxon>Haemaphysalinae</taxon>
        <taxon>Haemaphysalis</taxon>
    </lineage>
</organism>
<keyword evidence="4" id="KW-1185">Reference proteome</keyword>
<dbReference type="VEuPathDB" id="VectorBase:HLOH_053793"/>
<dbReference type="OrthoDB" id="6627680at2759"/>
<accession>A0A9J6HBP9</accession>
<evidence type="ECO:0000313" key="3">
    <source>
        <dbReference type="EMBL" id="KAH9384312.1"/>
    </source>
</evidence>
<gene>
    <name evidence="3" type="ORF">HPB48_026305</name>
</gene>
<reference evidence="3 4" key="1">
    <citation type="journal article" date="2020" name="Cell">
        <title>Large-Scale Comparative Analyses of Tick Genomes Elucidate Their Genetic Diversity and Vector Capacities.</title>
        <authorList>
            <consortium name="Tick Genome and Microbiome Consortium (TIGMIC)"/>
            <person name="Jia N."/>
            <person name="Wang J."/>
            <person name="Shi W."/>
            <person name="Du L."/>
            <person name="Sun Y."/>
            <person name="Zhan W."/>
            <person name="Jiang J.F."/>
            <person name="Wang Q."/>
            <person name="Zhang B."/>
            <person name="Ji P."/>
            <person name="Bell-Sakyi L."/>
            <person name="Cui X.M."/>
            <person name="Yuan T.T."/>
            <person name="Jiang B.G."/>
            <person name="Yang W.F."/>
            <person name="Lam T.T."/>
            <person name="Chang Q.C."/>
            <person name="Ding S.J."/>
            <person name="Wang X.J."/>
            <person name="Zhu J.G."/>
            <person name="Ruan X.D."/>
            <person name="Zhao L."/>
            <person name="Wei J.T."/>
            <person name="Ye R.Z."/>
            <person name="Que T.C."/>
            <person name="Du C.H."/>
            <person name="Zhou Y.H."/>
            <person name="Cheng J.X."/>
            <person name="Dai P.F."/>
            <person name="Guo W.B."/>
            <person name="Han X.H."/>
            <person name="Huang E.J."/>
            <person name="Li L.F."/>
            <person name="Wei W."/>
            <person name="Gao Y.C."/>
            <person name="Liu J.Z."/>
            <person name="Shao H.Z."/>
            <person name="Wang X."/>
            <person name="Wang C.C."/>
            <person name="Yang T.C."/>
            <person name="Huo Q.B."/>
            <person name="Li W."/>
            <person name="Chen H.Y."/>
            <person name="Chen S.E."/>
            <person name="Zhou L.G."/>
            <person name="Ni X.B."/>
            <person name="Tian J.H."/>
            <person name="Sheng Y."/>
            <person name="Liu T."/>
            <person name="Pan Y.S."/>
            <person name="Xia L.Y."/>
            <person name="Li J."/>
            <person name="Zhao F."/>
            <person name="Cao W.C."/>
        </authorList>
    </citation>
    <scope>NUCLEOTIDE SEQUENCE [LARGE SCALE GENOMIC DNA]</scope>
    <source>
        <strain evidence="3">HaeL-2018</strain>
    </source>
</reference>
<protein>
    <recommendedName>
        <fullName evidence="5">Transposase</fullName>
    </recommendedName>
</protein>
<comment type="caution">
    <text evidence="3">The sequence shown here is derived from an EMBL/GenBank/DDBJ whole genome shotgun (WGS) entry which is preliminary data.</text>
</comment>
<dbReference type="InterPro" id="IPR048365">
    <property type="entry name" value="TNP-like_RNaseH_N"/>
</dbReference>
<dbReference type="EMBL" id="JABSTR010002079">
    <property type="protein sequence ID" value="KAH9384312.1"/>
    <property type="molecule type" value="Genomic_DNA"/>
</dbReference>
<name>A0A9J6HBP9_HAELO</name>
<dbReference type="InterPro" id="IPR048366">
    <property type="entry name" value="TNP-like_GBD"/>
</dbReference>
<evidence type="ECO:0000313" key="4">
    <source>
        <dbReference type="Proteomes" id="UP000821853"/>
    </source>
</evidence>
<dbReference type="Pfam" id="PF21787">
    <property type="entry name" value="TNP-like_RNaseH_N"/>
    <property type="match status" value="1"/>
</dbReference>
<dbReference type="Pfam" id="PF21788">
    <property type="entry name" value="TNP-like_GBD"/>
    <property type="match status" value="1"/>
</dbReference>
<sequence length="263" mass="29287">MLRVKSGLGTRFFSTFKKKIATKSCSERQGIMVFDEIPVRKEMGVSAKTMTYAGLVDFGETANSLDELSDHGLVFTFRAFGDCYSLPVAAFASKGPTKGTVLTQLVVKSIVLLENAGVFVGEILCDGAATNRAMWKQFCLRRELTCTRNSFVHPLDDKFSVHVLPDEPLLVKRVRNGLLKQKVLRFNVGWIMWAHYEKVYAEDTKLPGYIRGCAKLTFSHMNLSNTEKLRVKLATQVFSRSVAKGLEYYSSGGVSGLQDARCT</sequence>
<dbReference type="Proteomes" id="UP000821853">
    <property type="component" value="Unassembled WGS sequence"/>
</dbReference>
<evidence type="ECO:0000259" key="1">
    <source>
        <dbReference type="Pfam" id="PF21787"/>
    </source>
</evidence>